<protein>
    <submittedName>
        <fullName evidence="1">Uncharacterized protein</fullName>
    </submittedName>
</protein>
<dbReference type="RefSeq" id="WP_085916175.1">
    <property type="nucleotide sequence ID" value="NZ_AP018920.1"/>
</dbReference>
<evidence type="ECO:0000313" key="2">
    <source>
        <dbReference type="Proteomes" id="UP000194360"/>
    </source>
</evidence>
<organism evidence="1 2">
    <name type="scientific">Pseudonocardia autotrophica</name>
    <name type="common">Amycolata autotrophica</name>
    <name type="synonym">Nocardia autotrophica</name>
    <dbReference type="NCBI Taxonomy" id="2074"/>
    <lineage>
        <taxon>Bacteria</taxon>
        <taxon>Bacillati</taxon>
        <taxon>Actinomycetota</taxon>
        <taxon>Actinomycetes</taxon>
        <taxon>Pseudonocardiales</taxon>
        <taxon>Pseudonocardiaceae</taxon>
        <taxon>Pseudonocardia</taxon>
    </lineage>
</organism>
<dbReference type="EMBL" id="MIGB01000053">
    <property type="protein sequence ID" value="OSY35340.1"/>
    <property type="molecule type" value="Genomic_DNA"/>
</dbReference>
<gene>
    <name evidence="1" type="ORF">BG845_06098</name>
</gene>
<evidence type="ECO:0000313" key="1">
    <source>
        <dbReference type="EMBL" id="OSY35340.1"/>
    </source>
</evidence>
<dbReference type="STRING" id="2074.BG845_06098"/>
<comment type="caution">
    <text evidence="1">The sequence shown here is derived from an EMBL/GenBank/DDBJ whole genome shotgun (WGS) entry which is preliminary data.</text>
</comment>
<accession>A0A1Y2MJB6</accession>
<proteinExistence type="predicted"/>
<keyword evidence="2" id="KW-1185">Reference proteome</keyword>
<dbReference type="Proteomes" id="UP000194360">
    <property type="component" value="Unassembled WGS sequence"/>
</dbReference>
<reference evidence="1 2" key="1">
    <citation type="submission" date="2016-09" db="EMBL/GenBank/DDBJ databases">
        <title>Pseudonocardia autotrophica DSM535, a candidate organism with high potential of specific P450 cytochromes.</title>
        <authorList>
            <person name="Grumaz C."/>
            <person name="Vainshtein Y."/>
            <person name="Kirstahler P."/>
            <person name="Sohn K."/>
        </authorList>
    </citation>
    <scope>NUCLEOTIDE SEQUENCE [LARGE SCALE GENOMIC DNA]</scope>
    <source>
        <strain evidence="1 2">DSM 535</strain>
    </source>
</reference>
<sequence>MSAPAVNAVYADSRSLFLDVVVAGLDRTTAALSGLHAHHPATAAERAAHAHRLAELHRRRARWWAVLERSAADRLETHRVHRLAVIAARAAADDGVRFWLDAARSWEAIADRERTGRGAVA</sequence>
<name>A0A1Y2MJB6_PSEAH</name>
<dbReference type="AlphaFoldDB" id="A0A1Y2MJB6"/>